<dbReference type="PANTHER" id="PTHR43547:SF2">
    <property type="entry name" value="HYBRID SIGNAL TRANSDUCTION HISTIDINE KINASE C"/>
    <property type="match status" value="1"/>
</dbReference>
<dbReference type="GO" id="GO:0000155">
    <property type="term" value="F:phosphorelay sensor kinase activity"/>
    <property type="evidence" value="ECO:0007669"/>
    <property type="project" value="InterPro"/>
</dbReference>
<organism evidence="19">
    <name type="scientific">Bacteroides intestinalis</name>
    <dbReference type="NCBI Taxonomy" id="329854"/>
    <lineage>
        <taxon>Bacteria</taxon>
        <taxon>Pseudomonadati</taxon>
        <taxon>Bacteroidota</taxon>
        <taxon>Bacteroidia</taxon>
        <taxon>Bacteroidales</taxon>
        <taxon>Bacteroidaceae</taxon>
        <taxon>Bacteroides</taxon>
    </lineage>
</organism>
<dbReference type="SUPFAM" id="SSF63829">
    <property type="entry name" value="Calcium-dependent phosphotriesterase"/>
    <property type="match status" value="3"/>
</dbReference>
<dbReference type="Gene3D" id="1.10.10.60">
    <property type="entry name" value="Homeodomain-like"/>
    <property type="match status" value="1"/>
</dbReference>
<dbReference type="FunFam" id="2.60.40.10:FF:000791">
    <property type="entry name" value="Two-component system sensor histidine kinase/response regulator"/>
    <property type="match status" value="1"/>
</dbReference>
<evidence type="ECO:0000256" key="1">
    <source>
        <dbReference type="ARBA" id="ARBA00000085"/>
    </source>
</evidence>
<evidence type="ECO:0000259" key="18">
    <source>
        <dbReference type="PROSITE" id="PS50110"/>
    </source>
</evidence>
<keyword evidence="15" id="KW-0732">Signal</keyword>
<dbReference type="PANTHER" id="PTHR43547">
    <property type="entry name" value="TWO-COMPONENT HISTIDINE KINASE"/>
    <property type="match status" value="1"/>
</dbReference>
<dbReference type="Pfam" id="PF07494">
    <property type="entry name" value="Reg_prop"/>
    <property type="match status" value="3"/>
</dbReference>
<dbReference type="PROSITE" id="PS50110">
    <property type="entry name" value="RESPONSE_REGULATORY"/>
    <property type="match status" value="1"/>
</dbReference>
<keyword evidence="14" id="KW-1133">Transmembrane helix</keyword>
<dbReference type="GO" id="GO:0043565">
    <property type="term" value="F:sequence-specific DNA binding"/>
    <property type="evidence" value="ECO:0007669"/>
    <property type="project" value="InterPro"/>
</dbReference>
<dbReference type="InterPro" id="IPR011044">
    <property type="entry name" value="Quino_amine_DH_bsu"/>
</dbReference>
<dbReference type="SUPFAM" id="SSF52172">
    <property type="entry name" value="CheY-like"/>
    <property type="match status" value="1"/>
</dbReference>
<dbReference type="GO" id="GO:0003700">
    <property type="term" value="F:DNA-binding transcription factor activity"/>
    <property type="evidence" value="ECO:0007669"/>
    <property type="project" value="InterPro"/>
</dbReference>
<keyword evidence="11" id="KW-0804">Transcription</keyword>
<reference evidence="19 20" key="1">
    <citation type="submission" date="2016-02" db="EMBL/GenBank/DDBJ databases">
        <authorList>
            <person name="Wen L."/>
            <person name="He K."/>
            <person name="Yang H."/>
        </authorList>
    </citation>
    <scope>NUCLEOTIDE SEQUENCE [LARGE SCALE GENOMIC DNA]</scope>
    <source>
        <strain evidence="19 20">KLE1704</strain>
    </source>
</reference>
<dbReference type="EMBL" id="LTDF01000085">
    <property type="protein sequence ID" value="KXT49957.1"/>
    <property type="molecule type" value="Genomic_DNA"/>
</dbReference>
<comment type="caution">
    <text evidence="19">The sequence shown here is derived from an EMBL/GenBank/DDBJ whole genome shotgun (WGS) entry which is preliminary data.</text>
</comment>
<dbReference type="SMART" id="SM00448">
    <property type="entry name" value="REC"/>
    <property type="match status" value="1"/>
</dbReference>
<evidence type="ECO:0000313" key="19">
    <source>
        <dbReference type="EMBL" id="KXT49957.1"/>
    </source>
</evidence>
<feature type="compositionally biased region" description="Acidic residues" evidence="13">
    <location>
        <begin position="1360"/>
        <end position="1369"/>
    </location>
</feature>
<evidence type="ECO:0000256" key="7">
    <source>
        <dbReference type="ARBA" id="ARBA00022840"/>
    </source>
</evidence>
<evidence type="ECO:0000256" key="5">
    <source>
        <dbReference type="ARBA" id="ARBA00022741"/>
    </source>
</evidence>
<dbReference type="InterPro" id="IPR003594">
    <property type="entry name" value="HATPase_dom"/>
</dbReference>
<evidence type="ECO:0000259" key="16">
    <source>
        <dbReference type="PROSITE" id="PS01124"/>
    </source>
</evidence>
<dbReference type="Gene3D" id="3.40.50.2300">
    <property type="match status" value="1"/>
</dbReference>
<dbReference type="InterPro" id="IPR015943">
    <property type="entry name" value="WD40/YVTN_repeat-like_dom_sf"/>
</dbReference>
<dbReference type="SUPFAM" id="SSF47384">
    <property type="entry name" value="Homodimeric domain of signal transducing histidine kinase"/>
    <property type="match status" value="1"/>
</dbReference>
<feature type="domain" description="Histidine kinase" evidence="17">
    <location>
        <begin position="952"/>
        <end position="1169"/>
    </location>
</feature>
<name>A0A139LET8_9BACE</name>
<evidence type="ECO:0000256" key="9">
    <source>
        <dbReference type="ARBA" id="ARBA00023015"/>
    </source>
</evidence>
<dbReference type="InterPro" id="IPR018062">
    <property type="entry name" value="HTH_AraC-typ_CS"/>
</dbReference>
<gene>
    <name evidence="19" type="ORF">HMPREF2531_02459</name>
</gene>
<proteinExistence type="predicted"/>
<evidence type="ECO:0000256" key="2">
    <source>
        <dbReference type="ARBA" id="ARBA00012438"/>
    </source>
</evidence>
<dbReference type="Pfam" id="PF00512">
    <property type="entry name" value="HisKA"/>
    <property type="match status" value="1"/>
</dbReference>
<evidence type="ECO:0000259" key="17">
    <source>
        <dbReference type="PROSITE" id="PS50109"/>
    </source>
</evidence>
<dbReference type="PROSITE" id="PS01124">
    <property type="entry name" value="HTH_ARAC_FAMILY_2"/>
    <property type="match status" value="1"/>
</dbReference>
<evidence type="ECO:0000256" key="10">
    <source>
        <dbReference type="ARBA" id="ARBA00023125"/>
    </source>
</evidence>
<dbReference type="InterPro" id="IPR036097">
    <property type="entry name" value="HisK_dim/P_sf"/>
</dbReference>
<keyword evidence="9" id="KW-0805">Transcription regulation</keyword>
<dbReference type="InterPro" id="IPR011110">
    <property type="entry name" value="Reg_prop"/>
</dbReference>
<evidence type="ECO:0000313" key="20">
    <source>
        <dbReference type="Proteomes" id="UP000070319"/>
    </source>
</evidence>
<dbReference type="InterPro" id="IPR036890">
    <property type="entry name" value="HATPase_C_sf"/>
</dbReference>
<feature type="signal peptide" evidence="15">
    <location>
        <begin position="1"/>
        <end position="20"/>
    </location>
</feature>
<evidence type="ECO:0000256" key="13">
    <source>
        <dbReference type="SAM" id="MobiDB-lite"/>
    </source>
</evidence>
<dbReference type="PROSITE" id="PS50109">
    <property type="entry name" value="HIS_KIN"/>
    <property type="match status" value="1"/>
</dbReference>
<dbReference type="Pfam" id="PF02518">
    <property type="entry name" value="HATPase_c"/>
    <property type="match status" value="1"/>
</dbReference>
<evidence type="ECO:0000256" key="8">
    <source>
        <dbReference type="ARBA" id="ARBA00023012"/>
    </source>
</evidence>
<dbReference type="InterPro" id="IPR003661">
    <property type="entry name" value="HisK_dim/P_dom"/>
</dbReference>
<feature type="modified residue" description="4-aspartylphosphate" evidence="12">
    <location>
        <position position="1270"/>
    </location>
</feature>
<comment type="catalytic activity">
    <reaction evidence="1">
        <text>ATP + protein L-histidine = ADP + protein N-phospho-L-histidine.</text>
        <dbReference type="EC" id="2.7.13.3"/>
    </reaction>
</comment>
<feature type="domain" description="Response regulatory" evidence="18">
    <location>
        <begin position="1222"/>
        <end position="1337"/>
    </location>
</feature>
<dbReference type="CDD" id="cd17574">
    <property type="entry name" value="REC_OmpR"/>
    <property type="match status" value="1"/>
</dbReference>
<dbReference type="SMART" id="SM00387">
    <property type="entry name" value="HATPase_c"/>
    <property type="match status" value="1"/>
</dbReference>
<dbReference type="Gene3D" id="2.130.10.10">
    <property type="entry name" value="YVTN repeat-like/Quinoprotein amine dehydrogenase"/>
    <property type="match status" value="4"/>
</dbReference>
<keyword evidence="8" id="KW-0902">Two-component regulatory system</keyword>
<keyword evidence="14" id="KW-0472">Membrane</keyword>
<evidence type="ECO:0000256" key="12">
    <source>
        <dbReference type="PROSITE-ProRule" id="PRU00169"/>
    </source>
</evidence>
<dbReference type="Pfam" id="PF12833">
    <property type="entry name" value="HTH_18"/>
    <property type="match status" value="1"/>
</dbReference>
<dbReference type="SUPFAM" id="SSF46689">
    <property type="entry name" value="Homeodomain-like"/>
    <property type="match status" value="1"/>
</dbReference>
<dbReference type="Pfam" id="PF07495">
    <property type="entry name" value="Y_Y_Y"/>
    <property type="match status" value="1"/>
</dbReference>
<evidence type="ECO:0000256" key="4">
    <source>
        <dbReference type="ARBA" id="ARBA00022679"/>
    </source>
</evidence>
<dbReference type="InterPro" id="IPR004358">
    <property type="entry name" value="Sig_transdc_His_kin-like_C"/>
</dbReference>
<feature type="domain" description="HTH araC/xylS-type" evidence="16">
    <location>
        <begin position="1381"/>
        <end position="1480"/>
    </location>
</feature>
<keyword evidence="7" id="KW-0067">ATP-binding</keyword>
<keyword evidence="6 19" id="KW-0418">Kinase</keyword>
<dbReference type="InterPro" id="IPR011006">
    <property type="entry name" value="CheY-like_superfamily"/>
</dbReference>
<keyword evidence="4" id="KW-0808">Transferase</keyword>
<dbReference type="InterPro" id="IPR005467">
    <property type="entry name" value="His_kinase_dom"/>
</dbReference>
<dbReference type="CDD" id="cd00082">
    <property type="entry name" value="HisKA"/>
    <property type="match status" value="1"/>
</dbReference>
<dbReference type="PROSITE" id="PS00041">
    <property type="entry name" value="HTH_ARAC_FAMILY_1"/>
    <property type="match status" value="1"/>
</dbReference>
<evidence type="ECO:0000256" key="15">
    <source>
        <dbReference type="SAM" id="SignalP"/>
    </source>
</evidence>
<keyword evidence="5" id="KW-0547">Nucleotide-binding</keyword>
<dbReference type="InterPro" id="IPR001789">
    <property type="entry name" value="Sig_transdc_resp-reg_receiver"/>
</dbReference>
<dbReference type="Gene3D" id="3.30.565.10">
    <property type="entry name" value="Histidine kinase-like ATPase, C-terminal domain"/>
    <property type="match status" value="1"/>
</dbReference>
<evidence type="ECO:0000256" key="14">
    <source>
        <dbReference type="SAM" id="Phobius"/>
    </source>
</evidence>
<evidence type="ECO:0000256" key="3">
    <source>
        <dbReference type="ARBA" id="ARBA00022553"/>
    </source>
</evidence>
<dbReference type="SMART" id="SM00388">
    <property type="entry name" value="HisKA"/>
    <property type="match status" value="1"/>
</dbReference>
<dbReference type="Proteomes" id="UP000070319">
    <property type="component" value="Unassembled WGS sequence"/>
</dbReference>
<dbReference type="Pfam" id="PF00072">
    <property type="entry name" value="Response_reg"/>
    <property type="match status" value="1"/>
</dbReference>
<dbReference type="EC" id="2.7.13.3" evidence="2"/>
<dbReference type="GO" id="GO:0005524">
    <property type="term" value="F:ATP binding"/>
    <property type="evidence" value="ECO:0007669"/>
    <property type="project" value="UniProtKB-KW"/>
</dbReference>
<dbReference type="InterPro" id="IPR013783">
    <property type="entry name" value="Ig-like_fold"/>
</dbReference>
<keyword evidence="3 12" id="KW-0597">Phosphoprotein</keyword>
<keyword evidence="14" id="KW-0812">Transmembrane</keyword>
<dbReference type="Gene3D" id="1.10.287.130">
    <property type="match status" value="1"/>
</dbReference>
<keyword evidence="10" id="KW-0238">DNA-binding</keyword>
<dbReference type="FunFam" id="1.10.287.130:FF:000045">
    <property type="entry name" value="Two-component system sensor histidine kinase/response regulator"/>
    <property type="match status" value="1"/>
</dbReference>
<dbReference type="SUPFAM" id="SSF55874">
    <property type="entry name" value="ATPase domain of HSP90 chaperone/DNA topoisomerase II/histidine kinase"/>
    <property type="match status" value="1"/>
</dbReference>
<protein>
    <recommendedName>
        <fullName evidence="2">histidine kinase</fullName>
        <ecNumber evidence="2">2.7.13.3</ecNumber>
    </recommendedName>
</protein>
<dbReference type="FunFam" id="3.30.565.10:FF:000037">
    <property type="entry name" value="Hybrid sensor histidine kinase/response regulator"/>
    <property type="match status" value="1"/>
</dbReference>
<evidence type="ECO:0000256" key="11">
    <source>
        <dbReference type="ARBA" id="ARBA00023163"/>
    </source>
</evidence>
<dbReference type="SUPFAM" id="SSF50969">
    <property type="entry name" value="YVTN repeat-like/Quinoprotein amine dehydrogenase"/>
    <property type="match status" value="1"/>
</dbReference>
<evidence type="ECO:0000256" key="6">
    <source>
        <dbReference type="ARBA" id="ARBA00022777"/>
    </source>
</evidence>
<dbReference type="Gene3D" id="2.60.40.10">
    <property type="entry name" value="Immunoglobulins"/>
    <property type="match status" value="1"/>
</dbReference>
<dbReference type="PATRIC" id="fig|329854.7.peg.2507"/>
<dbReference type="PRINTS" id="PR00344">
    <property type="entry name" value="BCTRLSENSOR"/>
</dbReference>
<dbReference type="InterPro" id="IPR018060">
    <property type="entry name" value="HTH_AraC"/>
</dbReference>
<feature type="transmembrane region" description="Helical" evidence="14">
    <location>
        <begin position="906"/>
        <end position="927"/>
    </location>
</feature>
<feature type="region of interest" description="Disordered" evidence="13">
    <location>
        <begin position="1357"/>
        <end position="1376"/>
    </location>
</feature>
<dbReference type="InterPro" id="IPR011123">
    <property type="entry name" value="Y_Y_Y"/>
</dbReference>
<feature type="chain" id="PRO_5007487258" description="histidine kinase" evidence="15">
    <location>
        <begin position="21"/>
        <end position="1491"/>
    </location>
</feature>
<dbReference type="SMART" id="SM00342">
    <property type="entry name" value="HTH_ARAC"/>
    <property type="match status" value="1"/>
</dbReference>
<dbReference type="InterPro" id="IPR009057">
    <property type="entry name" value="Homeodomain-like_sf"/>
</dbReference>
<sequence>MMKKILYLILGLIGVLSVKAQPDCFFTHYSSEDGLSQNTVMSILQDRKGNIWLATWDGINKFNGYSFKTYKARLDNRIVLSHNRIDHMLEDKYGFLWLQTYDNHAYRFDPRTETFERAPGDDEEGGTANITNIKVLPGGSVWLLTETEGVIRVATDPQDYSLTSQYYSTQSGQFSASRVFQVYEDRAGNEWILSDNGLGMLAPGEKSPVFYFAETAEREKKGGQAFYSCLEHGPEIYFGSDNGRVWRYQKESGQFLLLSLPVSSHIVSINHIDGNEIILTTSKDGFFTYKCDTKKTEHFPASRFPDAPIHGTYVDKASEVWFEQHIPGTVVHFNPRTQVLKREVIAVEPTSTDRSRPAFHAHEDINGVLWVHPYGGGFSYFDRESNSLRPFYNELSGHDWRFSNKIHTAFSDNQGNLWMCTHSKGLEKVTFRPSQFGIVTPVPHDYESLSNEVRALCEDADQNLWVGLKDGKLRIYDKNRVNKGYLTENGTVSHSGTPLRGNVYFILQDSKQNFWIATKGDGLVKAEKQKDSYHYKLTRYQHQEGDIYSLSDDNVYCVYEDKHGRIWIATFAGGINYMAHSQGGKEIFVNHRNNLKGYPIDYCYKARFITGDDQGHIWIGTTVGALMMDADFKNPEDVKFRHFLRVPDNEHSLSNNDVHWIVSTRNKELFIATFGGGLNKLVSLDESGNACFKSYTVQDGLPSDVLLSIQEDKAGNLWLSSENGISKFIPSKEKFENYADKEIFFRVRFSEAASEYTASGNILFGASTGIFYFNPDSIGKSNYVPPMVFSKLLVANVDVVPGQGSVLKQGLDDTKELVLSHRENIFTIQFAALDYSAPSEIQYAYILEGFEKAWNYVGKQRVATYTNLPKGHYVFKVRSTNSDGIWTENTRTLDIEILPSFWETPFAYFLYVLFFIMIIVAAVYILFTIYRLKHEVSVEQQMTDMKLRFFTDISHELRTPLTLISGPVEYILGNTKLPDDAREQLQVVERNTNRMLRLINQILDFRKIQNRKMKMQVQRMNVVAFTRKIMANFESVAEEHQIDFLFETEKEELYLWVDADKFEKIVFNLLSNAFKYTPNGKMITVLVREDEKSVSVSVEDQGIGIADNKKKSLFVRFENLVDRNLFNQSSTGIGLSLVKELVEMHKATITVDSKLGEGSCFKVDFLKGKEHYDESVEFLQDDATVGMGVAEQVTDIVSEIPDSSEEENIEEESEESMDAKGTMLLVEDNSELRLFLRSIFASEYRIVEAVDGMQGWSKALKFLPDIIISDVMMPGKDGITMTRELRADMTTSHIPIVLLTAKTSIESKLEGLEYGADDYITKPFSATYLKARVKNLLTQRRKLQGIYRDNLMTGNATADSTEETVEEQGPEMSPNDRKFMDKLVELMEKNMDNGELVVDDLVQELAVSRSVFFKKLKTLTGLAPIEFIKEMRIKRAVQFIETGEYSMTQISYMVGINDPRYFSKCFKQKMGMTPTEYRDKGMNKINSSKNT</sequence>
<accession>A0A139LET8</accession>